<keyword evidence="5" id="KW-0472">Membrane</keyword>
<evidence type="ECO:0000313" key="8">
    <source>
        <dbReference type="EMBL" id="MBE0348797.1"/>
    </source>
</evidence>
<keyword evidence="5" id="KW-0812">Transmembrane</keyword>
<evidence type="ECO:0000256" key="2">
    <source>
        <dbReference type="ARBA" id="ARBA00023224"/>
    </source>
</evidence>
<evidence type="ECO:0000256" key="4">
    <source>
        <dbReference type="PROSITE-ProRule" id="PRU00284"/>
    </source>
</evidence>
<evidence type="ECO:0000256" key="3">
    <source>
        <dbReference type="ARBA" id="ARBA00029447"/>
    </source>
</evidence>
<evidence type="ECO:0000256" key="5">
    <source>
        <dbReference type="SAM" id="Phobius"/>
    </source>
</evidence>
<protein>
    <recommendedName>
        <fullName evidence="10">Chemotaxis protein</fullName>
    </recommendedName>
</protein>
<name>A0A8I0T6T3_9GAMM</name>
<dbReference type="Gene3D" id="1.10.287.950">
    <property type="entry name" value="Methyl-accepting chemotaxis protein"/>
    <property type="match status" value="1"/>
</dbReference>
<feature type="domain" description="HAMP" evidence="7">
    <location>
        <begin position="329"/>
        <end position="382"/>
    </location>
</feature>
<dbReference type="PROSITE" id="PS50885">
    <property type="entry name" value="HAMP"/>
    <property type="match status" value="1"/>
</dbReference>
<dbReference type="PANTHER" id="PTHR32089:SF112">
    <property type="entry name" value="LYSOZYME-LIKE PROTEIN-RELATED"/>
    <property type="match status" value="1"/>
</dbReference>
<evidence type="ECO:0000259" key="7">
    <source>
        <dbReference type="PROSITE" id="PS50885"/>
    </source>
</evidence>
<dbReference type="PRINTS" id="PR00260">
    <property type="entry name" value="CHEMTRNSDUCR"/>
</dbReference>
<dbReference type="GO" id="GO:0016020">
    <property type="term" value="C:membrane"/>
    <property type="evidence" value="ECO:0007669"/>
    <property type="project" value="UniProtKB-SubCell"/>
</dbReference>
<dbReference type="GO" id="GO:0007165">
    <property type="term" value="P:signal transduction"/>
    <property type="evidence" value="ECO:0007669"/>
    <property type="project" value="UniProtKB-KW"/>
</dbReference>
<dbReference type="Proteomes" id="UP000660708">
    <property type="component" value="Unassembled WGS sequence"/>
</dbReference>
<reference evidence="8 9" key="1">
    <citation type="submission" date="2015-06" db="EMBL/GenBank/DDBJ databases">
        <title>Genome sequence of Pseudoalteromonas peptidolytica.</title>
        <authorList>
            <person name="Xie B.-B."/>
            <person name="Rong J.-C."/>
            <person name="Qin Q.-L."/>
            <person name="Zhang Y.-Z."/>
        </authorList>
    </citation>
    <scope>NUCLEOTIDE SEQUENCE [LARGE SCALE GENOMIC DNA]</scope>
    <source>
        <strain evidence="8 9">F12-50-A1</strain>
    </source>
</reference>
<dbReference type="InterPro" id="IPR013587">
    <property type="entry name" value="Nitrate/nitrite_sensing"/>
</dbReference>
<dbReference type="InterPro" id="IPR003660">
    <property type="entry name" value="HAMP_dom"/>
</dbReference>
<sequence length="665" mass="73814">MLNRFSIMQLTLISSVSLLSLLVLLVGKNVFNNFTQYASAERDIKYVTLLDAMEKVAHQHAVERGLSAGYLGNPSAQNKKKVDEQRVIADQSIETLKSVSNTLLKNDKSVHKWLPYIFEVEKNKRQIRSEIDRQNGTNAFDYYAKLNQVALNTAGRIQSYVSDRTLSSDLSIAFLIAQSKERLGQIRGKVNGVLAKKAMSNTVKDDIGYFRTQLKMSLHQLETALEGTQLDNIQDFLTDPAAIEFNRILDQLENQQPLDFQTLPSSAQWFSSATQRITQLKSKLDNIWAETIHDSQQNKADIAFDSIIIFSLFIVVLTVIALINLHLIRSLRSELSKLTTILKRVAEEGDLTLDMRLNTRDELGQISESIYNTIFAFKDLMVGLAKSVEVGTHLGEKMHTAASNVNDDAKKTQEMASSIAVAIEEMATTSQEIAKLAQETLDASDQLNSESAQLLSDNQKNLETMQTLSNSMNDVDVMAASMEKQVSEINTILDSIRSVAEQTNLLALNAAIEAARAGEHGRGFAVVADEVRGLANNSKQSSEQISTLLISLSEISQNVVKSIRDNTRLTQNTMTEVEETRQVSLRVNEHSSHVEKLTMSVATAASQQSEVANDISQNTAAVLEAANHELDTSRALNTLFKDMKLNSDTLQRTMDVFKCTSSDLI</sequence>
<dbReference type="PROSITE" id="PS50111">
    <property type="entry name" value="CHEMOTAXIS_TRANSDUC_2"/>
    <property type="match status" value="1"/>
</dbReference>
<keyword evidence="2 4" id="KW-0807">Transducer</keyword>
<dbReference type="PANTHER" id="PTHR32089">
    <property type="entry name" value="METHYL-ACCEPTING CHEMOTAXIS PROTEIN MCPB"/>
    <property type="match status" value="1"/>
</dbReference>
<dbReference type="InterPro" id="IPR004089">
    <property type="entry name" value="MCPsignal_dom"/>
</dbReference>
<organism evidence="8 9">
    <name type="scientific">Pseudoalteromonas peptidolytica F12-50-A1</name>
    <dbReference type="NCBI Taxonomy" id="1315280"/>
    <lineage>
        <taxon>Bacteria</taxon>
        <taxon>Pseudomonadati</taxon>
        <taxon>Pseudomonadota</taxon>
        <taxon>Gammaproteobacteria</taxon>
        <taxon>Alteromonadales</taxon>
        <taxon>Pseudoalteromonadaceae</taxon>
        <taxon>Pseudoalteromonas</taxon>
    </lineage>
</organism>
<evidence type="ECO:0000256" key="1">
    <source>
        <dbReference type="ARBA" id="ARBA00004370"/>
    </source>
</evidence>
<dbReference type="CDD" id="cd06225">
    <property type="entry name" value="HAMP"/>
    <property type="match status" value="1"/>
</dbReference>
<dbReference type="Pfam" id="PF00015">
    <property type="entry name" value="MCPsignal"/>
    <property type="match status" value="1"/>
</dbReference>
<dbReference type="InterPro" id="IPR004090">
    <property type="entry name" value="Chemotax_Me-accpt_rcpt"/>
</dbReference>
<proteinExistence type="inferred from homology"/>
<keyword evidence="5" id="KW-1133">Transmembrane helix</keyword>
<dbReference type="GO" id="GO:0006935">
    <property type="term" value="P:chemotaxis"/>
    <property type="evidence" value="ECO:0007669"/>
    <property type="project" value="InterPro"/>
</dbReference>
<evidence type="ECO:0000313" key="9">
    <source>
        <dbReference type="Proteomes" id="UP000660708"/>
    </source>
</evidence>
<dbReference type="Pfam" id="PF08376">
    <property type="entry name" value="NIT"/>
    <property type="match status" value="1"/>
</dbReference>
<dbReference type="SMART" id="SM00283">
    <property type="entry name" value="MA"/>
    <property type="match status" value="1"/>
</dbReference>
<dbReference type="GO" id="GO:0004888">
    <property type="term" value="F:transmembrane signaling receptor activity"/>
    <property type="evidence" value="ECO:0007669"/>
    <property type="project" value="InterPro"/>
</dbReference>
<comment type="similarity">
    <text evidence="3">Belongs to the methyl-accepting chemotaxis (MCP) protein family.</text>
</comment>
<dbReference type="EMBL" id="AQHF01000034">
    <property type="protein sequence ID" value="MBE0348797.1"/>
    <property type="molecule type" value="Genomic_DNA"/>
</dbReference>
<comment type="subcellular location">
    <subcellularLocation>
        <location evidence="1">Membrane</location>
    </subcellularLocation>
</comment>
<accession>A0A8I0T6T3</accession>
<dbReference type="SUPFAM" id="SSF58104">
    <property type="entry name" value="Methyl-accepting chemotaxis protein (MCP) signaling domain"/>
    <property type="match status" value="1"/>
</dbReference>
<comment type="caution">
    <text evidence="8">The sequence shown here is derived from an EMBL/GenBank/DDBJ whole genome shotgun (WGS) entry which is preliminary data.</text>
</comment>
<evidence type="ECO:0008006" key="10">
    <source>
        <dbReference type="Google" id="ProtNLM"/>
    </source>
</evidence>
<keyword evidence="9" id="KW-1185">Reference proteome</keyword>
<gene>
    <name evidence="8" type="ORF">PPEP_b0628</name>
</gene>
<dbReference type="AlphaFoldDB" id="A0A8I0T6T3"/>
<evidence type="ECO:0000259" key="6">
    <source>
        <dbReference type="PROSITE" id="PS50111"/>
    </source>
</evidence>
<feature type="domain" description="Methyl-accepting transducer" evidence="6">
    <location>
        <begin position="387"/>
        <end position="623"/>
    </location>
</feature>
<feature type="transmembrane region" description="Helical" evidence="5">
    <location>
        <begin position="307"/>
        <end position="328"/>
    </location>
</feature>
<dbReference type="RefSeq" id="WP_168756782.1">
    <property type="nucleotide sequence ID" value="NZ_AQHF01000034.1"/>
</dbReference>